<dbReference type="Proteomes" id="UP000000745">
    <property type="component" value="Chromosome"/>
</dbReference>
<dbReference type="SUPFAM" id="SSF53659">
    <property type="entry name" value="Isocitrate/Isopropylmalate dehydrogenase-like"/>
    <property type="match status" value="1"/>
</dbReference>
<gene>
    <name evidence="1" type="ordered locus">EFER_3016</name>
</gene>
<dbReference type="AlphaFoldDB" id="B7LQE9"/>
<dbReference type="GO" id="GO:0016747">
    <property type="term" value="F:acyltransferase activity, transferring groups other than amino-acyl groups"/>
    <property type="evidence" value="ECO:0007669"/>
    <property type="project" value="InterPro"/>
</dbReference>
<name>B7LQE9_ESCF3</name>
<protein>
    <submittedName>
        <fullName evidence="1">Glycine/sarcosine/betaine reductase complex component C alpha subunit</fullName>
        <ecNumber evidence="1">1.21.4.3</ecNumber>
    </submittedName>
</protein>
<dbReference type="EC" id="1.21.4.3" evidence="1"/>
<organism evidence="1 2">
    <name type="scientific">Escherichia fergusonii (strain ATCC 35469 / DSM 13698 / CCUG 18766 / IAM 14443 / JCM 21226 / LMG 7866 / NBRC 102419 / NCTC 12128 / CDC 0568-73)</name>
    <dbReference type="NCBI Taxonomy" id="585054"/>
    <lineage>
        <taxon>Bacteria</taxon>
        <taxon>Pseudomonadati</taxon>
        <taxon>Pseudomonadota</taxon>
        <taxon>Gammaproteobacteria</taxon>
        <taxon>Enterobacterales</taxon>
        <taxon>Enterobacteriaceae</taxon>
        <taxon>Escherichia</taxon>
    </lineage>
</organism>
<dbReference type="Gene3D" id="3.40.718.10">
    <property type="entry name" value="Isopropylmalate Dehydrogenase"/>
    <property type="match status" value="1"/>
</dbReference>
<dbReference type="GO" id="GO:0006633">
    <property type="term" value="P:fatty acid biosynthetic process"/>
    <property type="evidence" value="ECO:0007669"/>
    <property type="project" value="InterPro"/>
</dbReference>
<proteinExistence type="predicted"/>
<sequence>MMALAYWLNVIRALWKTWFSTTVPPQSCWRKRCVKLPTSWKQEDGMAEHPVAKTLRGLADALSGAPPRLKIAFTALGSEFSTDVLLSAAEQVADRLLPVIIGPKPIPGFPWYQADELASAHRIMEQLLADGEVAGAVTLHYNFPLGVATVAQIHSIATGRSMVLASTTGTSDVHRPAAMVKNAIAGVAMAEALGIEEPRVGILNVDDASTVQRLLARLREAGFPLHFAQSSRADGGALMRGNDLIRATSDVLVCDTLTGNLLIKLFSAGLSGGEMETMGSGYGIGLGPDQKAIIGIISRASGPATISQALCFCAQMARNDLMRHWQKCWQLASSCGIEEIVHQRTPSAGPSTTIAVSAPPKTVLDDEIHGIDILRLEEACQHLWRHGIYAETGMGCTGPVLMINRQQRADADQHLKSFLS</sequence>
<reference evidence="2" key="1">
    <citation type="journal article" date="2009" name="PLoS Genet.">
        <title>Organised genome dynamics in the Escherichia coli species results in highly diverse adaptive paths.</title>
        <authorList>
            <person name="Touchon M."/>
            <person name="Hoede C."/>
            <person name="Tenaillon O."/>
            <person name="Barbe V."/>
            <person name="Baeriswyl S."/>
            <person name="Bidet P."/>
            <person name="Bingen E."/>
            <person name="Bonacorsi S."/>
            <person name="Bouchier C."/>
            <person name="Bouvet O."/>
            <person name="Calteau A."/>
            <person name="Chiapello H."/>
            <person name="Clermont O."/>
            <person name="Cruveiller S."/>
            <person name="Danchin A."/>
            <person name="Diard M."/>
            <person name="Dossat C."/>
            <person name="Karoui M.E."/>
            <person name="Frapy E."/>
            <person name="Garry L."/>
            <person name="Ghigo J.M."/>
            <person name="Gilles A.M."/>
            <person name="Johnson J."/>
            <person name="Le Bouguenec C."/>
            <person name="Lescat M."/>
            <person name="Mangenot S."/>
            <person name="Martinez-Jehanne V."/>
            <person name="Matic I."/>
            <person name="Nassif X."/>
            <person name="Oztas S."/>
            <person name="Petit M.A."/>
            <person name="Pichon C."/>
            <person name="Rouy Z."/>
            <person name="Ruf C.S."/>
            <person name="Schneider D."/>
            <person name="Tourret J."/>
            <person name="Vacherie B."/>
            <person name="Vallenet D."/>
            <person name="Medigue C."/>
            <person name="Rocha E.P.C."/>
            <person name="Denamur E."/>
        </authorList>
    </citation>
    <scope>NUCLEOTIDE SEQUENCE [LARGE SCALE GENOMIC DNA]</scope>
    <source>
        <strain evidence="2">ATCC 35469 / DSM 13698 / BCRC 15582 / CCUG 18766 / IAM 14443 / JCM 21226 / LMG 7866 / NBRC 102419 / NCTC 12128 / CDC 0568-73</strain>
    </source>
</reference>
<dbReference type="EMBL" id="CU928158">
    <property type="protein sequence ID" value="CAQ90509.1"/>
    <property type="molecule type" value="Genomic_DNA"/>
</dbReference>
<dbReference type="KEGG" id="efe:EFER_3016"/>
<dbReference type="InterPro" id="IPR003664">
    <property type="entry name" value="FA_synthesis"/>
</dbReference>
<accession>B7LQE9</accession>
<dbReference type="HOGENOM" id="CLU_711151_0_0_6"/>
<evidence type="ECO:0000313" key="2">
    <source>
        <dbReference type="Proteomes" id="UP000000745"/>
    </source>
</evidence>
<keyword evidence="2" id="KW-1185">Reference proteome</keyword>
<dbReference type="GO" id="GO:0033794">
    <property type="term" value="F:sarcosine reductase activity"/>
    <property type="evidence" value="ECO:0007669"/>
    <property type="project" value="UniProtKB-EC"/>
</dbReference>
<keyword evidence="1" id="KW-0560">Oxidoreductase</keyword>
<dbReference type="Pfam" id="PF02504">
    <property type="entry name" value="FA_synthesis"/>
    <property type="match status" value="1"/>
</dbReference>
<dbReference type="NCBIfam" id="NF040747">
    <property type="entry name" value="reduct_C_alpha"/>
    <property type="match status" value="1"/>
</dbReference>
<evidence type="ECO:0000313" key="1">
    <source>
        <dbReference type="EMBL" id="CAQ90509.1"/>
    </source>
</evidence>